<keyword evidence="4 6" id="KW-1133">Transmembrane helix</keyword>
<keyword evidence="8" id="KW-1185">Reference proteome</keyword>
<dbReference type="GeneTree" id="ENSGT00940000163234"/>
<protein>
    <submittedName>
        <fullName evidence="7">Solute carrier family 47 member 3</fullName>
    </submittedName>
</protein>
<dbReference type="GO" id="GO:0016020">
    <property type="term" value="C:membrane"/>
    <property type="evidence" value="ECO:0007669"/>
    <property type="project" value="UniProtKB-SubCell"/>
</dbReference>
<reference evidence="7" key="1">
    <citation type="submission" date="2025-08" db="UniProtKB">
        <authorList>
            <consortium name="Ensembl"/>
        </authorList>
    </citation>
    <scope>IDENTIFICATION</scope>
</reference>
<dbReference type="GO" id="GO:0015297">
    <property type="term" value="F:antiporter activity"/>
    <property type="evidence" value="ECO:0007669"/>
    <property type="project" value="InterPro"/>
</dbReference>
<dbReference type="OMA" id="XARVHAN"/>
<dbReference type="STRING" id="37003.ENSKMAP00000007291"/>
<proteinExistence type="inferred from homology"/>
<dbReference type="PANTHER" id="PTHR11206">
    <property type="entry name" value="MULTIDRUG RESISTANCE PROTEIN"/>
    <property type="match status" value="1"/>
</dbReference>
<dbReference type="Proteomes" id="UP000264800">
    <property type="component" value="Unplaced"/>
</dbReference>
<dbReference type="AlphaFoldDB" id="A0A3Q2ZU11"/>
<dbReference type="InterPro" id="IPR002528">
    <property type="entry name" value="MATE_fam"/>
</dbReference>
<name>A0A3Q2ZU11_KRYMA</name>
<feature type="transmembrane region" description="Helical" evidence="6">
    <location>
        <begin position="163"/>
        <end position="195"/>
    </location>
</feature>
<reference evidence="7" key="2">
    <citation type="submission" date="2025-09" db="UniProtKB">
        <authorList>
            <consortium name="Ensembl"/>
        </authorList>
    </citation>
    <scope>IDENTIFICATION</scope>
</reference>
<dbReference type="Ensembl" id="ENSKMAT00000007408.1">
    <property type="protein sequence ID" value="ENSKMAP00000007291.1"/>
    <property type="gene ID" value="ENSKMAG00000005485.1"/>
</dbReference>
<dbReference type="Pfam" id="PF01554">
    <property type="entry name" value="MatE"/>
    <property type="match status" value="2"/>
</dbReference>
<comment type="subcellular location">
    <subcellularLocation>
        <location evidence="1">Membrane</location>
        <topology evidence="1">Multi-pass membrane protein</topology>
    </subcellularLocation>
</comment>
<evidence type="ECO:0000256" key="3">
    <source>
        <dbReference type="ARBA" id="ARBA00022692"/>
    </source>
</evidence>
<comment type="similarity">
    <text evidence="2">Belongs to the multi antimicrobial extrusion (MATE) (TC 2.A.66.1) family.</text>
</comment>
<dbReference type="CDD" id="cd13132">
    <property type="entry name" value="MATE_eukaryotic"/>
    <property type="match status" value="1"/>
</dbReference>
<feature type="transmembrane region" description="Helical" evidence="6">
    <location>
        <begin position="86"/>
        <end position="111"/>
    </location>
</feature>
<evidence type="ECO:0000256" key="4">
    <source>
        <dbReference type="ARBA" id="ARBA00022989"/>
    </source>
</evidence>
<evidence type="ECO:0000256" key="5">
    <source>
        <dbReference type="ARBA" id="ARBA00023136"/>
    </source>
</evidence>
<sequence length="359" mass="39620">MERDTQGSLFSSWRECFILKRVRMLVPVGFKGEIRELSKLAGPVFMAQLMSFAVSFISTVFCGHLGKTELAGVALSIATYGSGNLMRIGVILQRAILILLLACFPCWAILINTEPILLAVRQEPEVARLAQMYVKIFMPALPVSGIIWPQVITGFVVNLLNALINYIVLFVFKMGVAGSAIANAFSQFAMAGFLYGYIRWKGLHKATWAGWTKECLQDWGSFIRLAIPAMVMLCVEWWTYEIGGFLAGLISEVELGAQSVVYELANVAYLFPMGFSVAGSVRVGNALGAGETEQAKLSSKTTMFCAVTLAKGCHKHWDVVQRAKPKPDTETDIKVSEFIYRVKLYTVGGIQRGLQEKES</sequence>
<organism evidence="7 8">
    <name type="scientific">Kryptolebias marmoratus</name>
    <name type="common">Mangrove killifish</name>
    <name type="synonym">Rivulus marmoratus</name>
    <dbReference type="NCBI Taxonomy" id="37003"/>
    <lineage>
        <taxon>Eukaryota</taxon>
        <taxon>Metazoa</taxon>
        <taxon>Chordata</taxon>
        <taxon>Craniata</taxon>
        <taxon>Vertebrata</taxon>
        <taxon>Euteleostomi</taxon>
        <taxon>Actinopterygii</taxon>
        <taxon>Neopterygii</taxon>
        <taxon>Teleostei</taxon>
        <taxon>Neoteleostei</taxon>
        <taxon>Acanthomorphata</taxon>
        <taxon>Ovalentaria</taxon>
        <taxon>Atherinomorphae</taxon>
        <taxon>Cyprinodontiformes</taxon>
        <taxon>Rivulidae</taxon>
        <taxon>Kryptolebias</taxon>
    </lineage>
</organism>
<evidence type="ECO:0000256" key="2">
    <source>
        <dbReference type="ARBA" id="ARBA00010199"/>
    </source>
</evidence>
<feature type="transmembrane region" description="Helical" evidence="6">
    <location>
        <begin position="44"/>
        <end position="66"/>
    </location>
</feature>
<keyword evidence="5 6" id="KW-0472">Membrane</keyword>
<evidence type="ECO:0000256" key="1">
    <source>
        <dbReference type="ARBA" id="ARBA00004141"/>
    </source>
</evidence>
<evidence type="ECO:0000256" key="6">
    <source>
        <dbReference type="SAM" id="Phobius"/>
    </source>
</evidence>
<dbReference type="InterPro" id="IPR045069">
    <property type="entry name" value="MATE_euk"/>
</dbReference>
<keyword evidence="3 6" id="KW-0812">Transmembrane</keyword>
<dbReference type="GO" id="GO:0042910">
    <property type="term" value="F:xenobiotic transmembrane transporter activity"/>
    <property type="evidence" value="ECO:0007669"/>
    <property type="project" value="InterPro"/>
</dbReference>
<accession>A0A3Q2ZU11</accession>
<evidence type="ECO:0000313" key="7">
    <source>
        <dbReference type="Ensembl" id="ENSKMAP00000007291.1"/>
    </source>
</evidence>
<dbReference type="GO" id="GO:1990961">
    <property type="term" value="P:xenobiotic detoxification by transmembrane export across the plasma membrane"/>
    <property type="evidence" value="ECO:0007669"/>
    <property type="project" value="InterPro"/>
</dbReference>
<evidence type="ECO:0000313" key="8">
    <source>
        <dbReference type="Proteomes" id="UP000264800"/>
    </source>
</evidence>